<keyword evidence="4" id="KW-0472">Membrane</keyword>
<comment type="caution">
    <text evidence="6">The sequence shown here is derived from an EMBL/GenBank/DDBJ whole genome shotgun (WGS) entry which is preliminary data.</text>
</comment>
<dbReference type="Pfam" id="PF25967">
    <property type="entry name" value="RND-MFP_C"/>
    <property type="match status" value="1"/>
</dbReference>
<organism evidence="6 7">
    <name type="scientific">Candidatus Scybalenecus merdavium</name>
    <dbReference type="NCBI Taxonomy" id="2840939"/>
    <lineage>
        <taxon>Bacteria</taxon>
        <taxon>Bacillati</taxon>
        <taxon>Bacillota</taxon>
        <taxon>Clostridia</taxon>
        <taxon>Eubacteriales</taxon>
        <taxon>Oscillospiraceae</taxon>
        <taxon>Oscillospiraceae incertae sedis</taxon>
        <taxon>Candidatus Scybalenecus</taxon>
    </lineage>
</organism>
<reference evidence="6" key="2">
    <citation type="journal article" date="2021" name="PeerJ">
        <title>Extensive microbial diversity within the chicken gut microbiome revealed by metagenomics and culture.</title>
        <authorList>
            <person name="Gilroy R."/>
            <person name="Ravi A."/>
            <person name="Getino M."/>
            <person name="Pursley I."/>
            <person name="Horton D.L."/>
            <person name="Alikhan N.F."/>
            <person name="Baker D."/>
            <person name="Gharbi K."/>
            <person name="Hall N."/>
            <person name="Watson M."/>
            <person name="Adriaenssens E.M."/>
            <person name="Foster-Nyarko E."/>
            <person name="Jarju S."/>
            <person name="Secka A."/>
            <person name="Antonio M."/>
            <person name="Oren A."/>
            <person name="Chaudhuri R.R."/>
            <person name="La Ragione R."/>
            <person name="Hildebrand F."/>
            <person name="Pallen M.J."/>
        </authorList>
    </citation>
    <scope>NUCLEOTIDE SEQUENCE</scope>
    <source>
        <strain evidence="6">CHK176-6737</strain>
    </source>
</reference>
<comment type="subcellular location">
    <subcellularLocation>
        <location evidence="1">Cell envelope</location>
    </subcellularLocation>
</comment>
<evidence type="ECO:0000313" key="6">
    <source>
        <dbReference type="EMBL" id="HIU69957.1"/>
    </source>
</evidence>
<dbReference type="AlphaFoldDB" id="A0A9D1MWN9"/>
<protein>
    <submittedName>
        <fullName evidence="6">Biotin/lipoyl-binding protein</fullName>
    </submittedName>
</protein>
<evidence type="ECO:0000259" key="5">
    <source>
        <dbReference type="Pfam" id="PF25967"/>
    </source>
</evidence>
<dbReference type="InterPro" id="IPR058627">
    <property type="entry name" value="MdtA-like_C"/>
</dbReference>
<sequence length="534" mass="54968">MAQIKKSKKGLIIAICAVLVVAIVVVSVVAVQANSAKTQVTLTDISTGSIDEVVEGTGTISAGAEKSYKTQLVATVKEVLVQVGDHVKAGDVLATFDTSALDEQIRSLSASYDSAKASYDSAVQSQQAAEKNLKATESQISTLEAEKDRLESAVANTDVGALVSGAVSGVMADVSDSLSKLISDSSTVSQILSVVSEELAKQIAAGNTDAESITQAIVQAVQKALPELGLDSDALADAVRQAVADVDWNGMVQQVTQSDAAQLASAEVQLAALYAQKEIYKAQSGDTLVSAQKSVVDTAASALESMQAQADSMSAGWTAAFDGVITACDLVAGQQTTLMSQGITLQNTDSLTVTISLGKYDALKVKEGMPASVNNGQYEGVVSFVSPTASGGDTSGLLDSVGSMAGISGLSSLGASGAGVECQVTVTNPDDALIIGFDTDVTISVGNHENIVVIPIESLVLEKTGSYAWVYNEEDSTISKVQITTGATSDTQYEVTDGLKAGDKIVTAPSALNLDEDETENIKVKVVDKLSDEA</sequence>
<evidence type="ECO:0000256" key="3">
    <source>
        <dbReference type="SAM" id="Coils"/>
    </source>
</evidence>
<keyword evidence="4" id="KW-1133">Transmembrane helix</keyword>
<dbReference type="PANTHER" id="PTHR32347:SF14">
    <property type="entry name" value="EFFLUX SYSTEM COMPONENT YKNX-RELATED"/>
    <property type="match status" value="1"/>
</dbReference>
<gene>
    <name evidence="6" type="ORF">IAD23_08375</name>
</gene>
<feature type="domain" description="Multidrug resistance protein MdtA-like C-terminal permuted SH3" evidence="5">
    <location>
        <begin position="450"/>
        <end position="507"/>
    </location>
</feature>
<reference evidence="6" key="1">
    <citation type="submission" date="2020-10" db="EMBL/GenBank/DDBJ databases">
        <authorList>
            <person name="Gilroy R."/>
        </authorList>
    </citation>
    <scope>NUCLEOTIDE SEQUENCE</scope>
    <source>
        <strain evidence="6">CHK176-6737</strain>
    </source>
</reference>
<feature type="transmembrane region" description="Helical" evidence="4">
    <location>
        <begin position="12"/>
        <end position="31"/>
    </location>
</feature>
<dbReference type="Gene3D" id="2.40.30.170">
    <property type="match status" value="1"/>
</dbReference>
<proteinExistence type="predicted"/>
<dbReference type="Gene3D" id="2.40.420.20">
    <property type="match status" value="1"/>
</dbReference>
<feature type="coiled-coil region" evidence="3">
    <location>
        <begin position="126"/>
        <end position="153"/>
    </location>
</feature>
<dbReference type="Proteomes" id="UP000824125">
    <property type="component" value="Unassembled WGS sequence"/>
</dbReference>
<dbReference type="GO" id="GO:0030313">
    <property type="term" value="C:cell envelope"/>
    <property type="evidence" value="ECO:0007669"/>
    <property type="project" value="UniProtKB-SubCell"/>
</dbReference>
<dbReference type="InterPro" id="IPR050465">
    <property type="entry name" value="UPF0194_transport"/>
</dbReference>
<dbReference type="EMBL" id="DVNM01000046">
    <property type="protein sequence ID" value="HIU69957.1"/>
    <property type="molecule type" value="Genomic_DNA"/>
</dbReference>
<accession>A0A9D1MWN9</accession>
<keyword evidence="2 3" id="KW-0175">Coiled coil</keyword>
<dbReference type="SUPFAM" id="SSF111369">
    <property type="entry name" value="HlyD-like secretion proteins"/>
    <property type="match status" value="1"/>
</dbReference>
<evidence type="ECO:0000256" key="1">
    <source>
        <dbReference type="ARBA" id="ARBA00004196"/>
    </source>
</evidence>
<dbReference type="PANTHER" id="PTHR32347">
    <property type="entry name" value="EFFLUX SYSTEM COMPONENT YKNX-RELATED"/>
    <property type="match status" value="1"/>
</dbReference>
<evidence type="ECO:0000256" key="2">
    <source>
        <dbReference type="ARBA" id="ARBA00023054"/>
    </source>
</evidence>
<evidence type="ECO:0000313" key="7">
    <source>
        <dbReference type="Proteomes" id="UP000824125"/>
    </source>
</evidence>
<dbReference type="Gene3D" id="2.40.50.100">
    <property type="match status" value="1"/>
</dbReference>
<evidence type="ECO:0000256" key="4">
    <source>
        <dbReference type="SAM" id="Phobius"/>
    </source>
</evidence>
<name>A0A9D1MWN9_9FIRM</name>
<keyword evidence="4" id="KW-0812">Transmembrane</keyword>